<sequence length="129" mass="14277">MSRRRAGVAYGWRFAAAAVVYSVLVLTMLPLARGLPEGTPQRYLVASLPALGVLIGIWALWRYVREADEFQSRKLLLSLAFSVAGTILVSMVLGFCQSVGAPALDWTWVTPLWAVLFALGTAWTAWRHR</sequence>
<keyword evidence="1" id="KW-0472">Membrane</keyword>
<evidence type="ECO:0000313" key="3">
    <source>
        <dbReference type="Proteomes" id="UP000216311"/>
    </source>
</evidence>
<evidence type="ECO:0000313" key="2">
    <source>
        <dbReference type="EMBL" id="OYO24682.1"/>
    </source>
</evidence>
<feature type="transmembrane region" description="Helical" evidence="1">
    <location>
        <begin position="43"/>
        <end position="64"/>
    </location>
</feature>
<keyword evidence="1" id="KW-0812">Transmembrane</keyword>
<dbReference type="AlphaFoldDB" id="A0A255HAZ4"/>
<accession>A0A255HAZ4</accession>
<proteinExistence type="predicted"/>
<evidence type="ECO:0000256" key="1">
    <source>
        <dbReference type="SAM" id="Phobius"/>
    </source>
</evidence>
<organism evidence="2 3">
    <name type="scientific">Enemella dayhoffiae</name>
    <dbReference type="NCBI Taxonomy" id="2016507"/>
    <lineage>
        <taxon>Bacteria</taxon>
        <taxon>Bacillati</taxon>
        <taxon>Actinomycetota</taxon>
        <taxon>Actinomycetes</taxon>
        <taxon>Propionibacteriales</taxon>
        <taxon>Propionibacteriaceae</taxon>
        <taxon>Enemella</taxon>
    </lineage>
</organism>
<comment type="caution">
    <text evidence="2">The sequence shown here is derived from an EMBL/GenBank/DDBJ whole genome shotgun (WGS) entry which is preliminary data.</text>
</comment>
<protein>
    <recommendedName>
        <fullName evidence="4">Transmembrane protein</fullName>
    </recommendedName>
</protein>
<evidence type="ECO:0008006" key="4">
    <source>
        <dbReference type="Google" id="ProtNLM"/>
    </source>
</evidence>
<dbReference type="OrthoDB" id="3733997at2"/>
<feature type="transmembrane region" description="Helical" evidence="1">
    <location>
        <begin position="106"/>
        <end position="126"/>
    </location>
</feature>
<feature type="transmembrane region" description="Helical" evidence="1">
    <location>
        <begin position="12"/>
        <end position="31"/>
    </location>
</feature>
<feature type="transmembrane region" description="Helical" evidence="1">
    <location>
        <begin position="76"/>
        <end position="100"/>
    </location>
</feature>
<name>A0A255HAZ4_9ACTN</name>
<gene>
    <name evidence="2" type="ORF">CGZ93_03030</name>
</gene>
<dbReference type="RefSeq" id="WP_094362676.1">
    <property type="nucleotide sequence ID" value="NZ_NMVQ01000002.1"/>
</dbReference>
<reference evidence="2 3" key="1">
    <citation type="submission" date="2017-07" db="EMBL/GenBank/DDBJ databases">
        <title>Draft whole genome sequences of clinical Proprionibacteriaceae strains.</title>
        <authorList>
            <person name="Bernier A.-M."/>
            <person name="Bernard K."/>
            <person name="Domingo M.-C."/>
        </authorList>
    </citation>
    <scope>NUCLEOTIDE SEQUENCE [LARGE SCALE GENOMIC DNA]</scope>
    <source>
        <strain evidence="2 3">NML 130396</strain>
    </source>
</reference>
<keyword evidence="1" id="KW-1133">Transmembrane helix</keyword>
<keyword evidence="3" id="KW-1185">Reference proteome</keyword>
<dbReference type="Proteomes" id="UP000216311">
    <property type="component" value="Unassembled WGS sequence"/>
</dbReference>
<dbReference type="EMBL" id="NMVQ01000002">
    <property type="protein sequence ID" value="OYO24682.1"/>
    <property type="molecule type" value="Genomic_DNA"/>
</dbReference>